<evidence type="ECO:0000259" key="1">
    <source>
        <dbReference type="Pfam" id="PF00498"/>
    </source>
</evidence>
<protein>
    <recommendedName>
        <fullName evidence="1">FHA domain-containing protein</fullName>
    </recommendedName>
</protein>
<proteinExistence type="predicted"/>
<organism evidence="2">
    <name type="scientific">uncultured Leptolyngbya sp</name>
    <dbReference type="NCBI Taxonomy" id="332963"/>
    <lineage>
        <taxon>Bacteria</taxon>
        <taxon>Bacillati</taxon>
        <taxon>Cyanobacteriota</taxon>
        <taxon>Cyanophyceae</taxon>
        <taxon>Leptolyngbyales</taxon>
        <taxon>Leptolyngbyaceae</taxon>
        <taxon>Leptolyngbya group</taxon>
        <taxon>Leptolyngbya</taxon>
        <taxon>environmental samples</taxon>
    </lineage>
</organism>
<accession>A0A6J4N4T9</accession>
<dbReference type="Gene3D" id="2.60.200.20">
    <property type="match status" value="1"/>
</dbReference>
<dbReference type="EMBL" id="CADCTY010001608">
    <property type="protein sequence ID" value="CAA9377951.1"/>
    <property type="molecule type" value="Genomic_DNA"/>
</dbReference>
<dbReference type="InterPro" id="IPR000253">
    <property type="entry name" value="FHA_dom"/>
</dbReference>
<feature type="domain" description="FHA" evidence="1">
    <location>
        <begin position="18"/>
        <end position="50"/>
    </location>
</feature>
<gene>
    <name evidence="2" type="ORF">AVDCRST_MAG94-4678</name>
</gene>
<dbReference type="SUPFAM" id="SSF49879">
    <property type="entry name" value="SMAD/FHA domain"/>
    <property type="match status" value="1"/>
</dbReference>
<dbReference type="Pfam" id="PF00498">
    <property type="entry name" value="FHA"/>
    <property type="match status" value="1"/>
</dbReference>
<evidence type="ECO:0000313" key="2">
    <source>
        <dbReference type="EMBL" id="CAA9377951.1"/>
    </source>
</evidence>
<sequence length="63" mass="7279">MPETRSLLLKHRSVSLRRDPQAALELDALIVSRRHATIEPDGQRYLLRDHMTSLRSQESNSLL</sequence>
<reference evidence="2" key="1">
    <citation type="submission" date="2020-02" db="EMBL/GenBank/DDBJ databases">
        <authorList>
            <person name="Meier V. D."/>
        </authorList>
    </citation>
    <scope>NUCLEOTIDE SEQUENCE</scope>
    <source>
        <strain evidence="2">AVDCRST_MAG94</strain>
    </source>
</reference>
<name>A0A6J4N4T9_9CYAN</name>
<dbReference type="AlphaFoldDB" id="A0A6J4N4T9"/>
<dbReference type="InterPro" id="IPR008984">
    <property type="entry name" value="SMAD_FHA_dom_sf"/>
</dbReference>